<reference evidence="17 19" key="2">
    <citation type="submission" date="2018-07" db="EMBL/GenBank/DDBJ databases">
        <title>Draft Genome Assemblies for Five Robust Yarrowia lipolytica Strains Exhibiting High Lipid Production and Pentose Sugar Utilization and Sugar Alcohol Secretion from Undetoxified Lignocellulosic Biomass Hydrolysates.</title>
        <authorList>
            <consortium name="DOE Joint Genome Institute"/>
            <person name="Walker C."/>
            <person name="Ryu S."/>
            <person name="Na H."/>
            <person name="Zane M."/>
            <person name="LaButti K."/>
            <person name="Lipzen A."/>
            <person name="Haridas S."/>
            <person name="Barry K."/>
            <person name="Grigoriev I.V."/>
            <person name="Quarterman J."/>
            <person name="Slininger P."/>
            <person name="Dien B."/>
            <person name="Trinh C.T."/>
        </authorList>
    </citation>
    <scope>NUCLEOTIDE SEQUENCE [LARGE SCALE GENOMIC DNA]</scope>
    <source>
        <strain evidence="17 19">YB392</strain>
    </source>
</reference>
<evidence type="ECO:0000313" key="18">
    <source>
        <dbReference type="Proteomes" id="UP000182444"/>
    </source>
</evidence>
<evidence type="ECO:0000256" key="2">
    <source>
        <dbReference type="ARBA" id="ARBA00005712"/>
    </source>
</evidence>
<evidence type="ECO:0000256" key="3">
    <source>
        <dbReference type="ARBA" id="ARBA00016960"/>
    </source>
</evidence>
<dbReference type="CDD" id="cd12152">
    <property type="entry name" value="F1-ATPase_delta"/>
    <property type="match status" value="1"/>
</dbReference>
<name>A0A1D8NFM8_YARLL</name>
<keyword evidence="9" id="KW-0496">Mitochondrion</keyword>
<organism evidence="16 18">
    <name type="scientific">Yarrowia lipolytica</name>
    <name type="common">Candida lipolytica</name>
    <dbReference type="NCBI Taxonomy" id="4952"/>
    <lineage>
        <taxon>Eukaryota</taxon>
        <taxon>Fungi</taxon>
        <taxon>Dikarya</taxon>
        <taxon>Ascomycota</taxon>
        <taxon>Saccharomycotina</taxon>
        <taxon>Dipodascomycetes</taxon>
        <taxon>Dipodascales</taxon>
        <taxon>Dipodascales incertae sedis</taxon>
        <taxon>Yarrowia</taxon>
    </lineage>
</organism>
<evidence type="ECO:0000256" key="13">
    <source>
        <dbReference type="ARBA" id="ARBA00031669"/>
    </source>
</evidence>
<dbReference type="eggNOG" id="KOG1758">
    <property type="taxonomic scope" value="Eukaryota"/>
</dbReference>
<dbReference type="OrthoDB" id="270171at2759"/>
<dbReference type="GO" id="GO:0005743">
    <property type="term" value="C:mitochondrial inner membrane"/>
    <property type="evidence" value="ECO:0007669"/>
    <property type="project" value="UniProtKB-SubCell"/>
</dbReference>
<evidence type="ECO:0000256" key="9">
    <source>
        <dbReference type="ARBA" id="ARBA00023128"/>
    </source>
</evidence>
<keyword evidence="10" id="KW-0472">Membrane</keyword>
<dbReference type="InterPro" id="IPR020546">
    <property type="entry name" value="ATP_synth_F1_dsu/esu_N"/>
</dbReference>
<feature type="domain" description="ATP synthase F1 complex delta/epsilon subunit N-terminal" evidence="14">
    <location>
        <begin position="33"/>
        <end position="104"/>
    </location>
</feature>
<evidence type="ECO:0000256" key="5">
    <source>
        <dbReference type="ARBA" id="ARBA00022781"/>
    </source>
</evidence>
<keyword evidence="12" id="KW-0066">ATP synthesis</keyword>
<evidence type="ECO:0000256" key="8">
    <source>
        <dbReference type="ARBA" id="ARBA00023065"/>
    </source>
</evidence>
<dbReference type="GO" id="GO:0046933">
    <property type="term" value="F:proton-transporting ATP synthase activity, rotational mechanism"/>
    <property type="evidence" value="ECO:0007669"/>
    <property type="project" value="InterPro"/>
</dbReference>
<sequence>MFSVARTAIRGAARPAVRIARRGYAETASVDKLRLTLALPHESIYNQKEVTQVNIPSTAGELGILANHVPTIQQLKPGVVEVIETNGETKSYFISGGFATVQPDSELSVNSIEAFQAEDFSPEAIKSLTAEAQKNAQSADEAVAAEAEIELEVLEALAHFAK</sequence>
<dbReference type="KEGG" id="yli:2910195"/>
<comment type="subcellular location">
    <subcellularLocation>
        <location evidence="1">Mitochondrion inner membrane</location>
    </subcellularLocation>
</comment>
<dbReference type="PANTHER" id="PTHR13822:SF7">
    <property type="entry name" value="ATP SYNTHASE SUBUNIT DELTA, MITOCHONDRIAL"/>
    <property type="match status" value="1"/>
</dbReference>
<evidence type="ECO:0000256" key="1">
    <source>
        <dbReference type="ARBA" id="ARBA00004273"/>
    </source>
</evidence>
<evidence type="ECO:0000313" key="16">
    <source>
        <dbReference type="EMBL" id="AOW04440.1"/>
    </source>
</evidence>
<dbReference type="SUPFAM" id="SSF51344">
    <property type="entry name" value="Epsilon subunit of F1F0-ATP synthase N-terminal domain"/>
    <property type="match status" value="1"/>
</dbReference>
<dbReference type="Pfam" id="PF21334">
    <property type="entry name" value="ATPD_C_fung"/>
    <property type="match status" value="1"/>
</dbReference>
<evidence type="ECO:0000259" key="15">
    <source>
        <dbReference type="Pfam" id="PF21334"/>
    </source>
</evidence>
<dbReference type="NCBIfam" id="TIGR01216">
    <property type="entry name" value="ATP_synt_epsi"/>
    <property type="match status" value="1"/>
</dbReference>
<evidence type="ECO:0000256" key="4">
    <source>
        <dbReference type="ARBA" id="ARBA00022448"/>
    </source>
</evidence>
<protein>
    <recommendedName>
        <fullName evidence="3">ATP synthase subunit delta, mitochondrial</fullName>
    </recommendedName>
    <alternativeName>
        <fullName evidence="13">F-ATPase delta subunit</fullName>
    </alternativeName>
</protein>
<keyword evidence="6" id="KW-0999">Mitochondrion inner membrane</keyword>
<dbReference type="FunFam" id="2.60.15.10:FF:000003">
    <property type="entry name" value="ATP synthase subunit delta, mitochondrial"/>
    <property type="match status" value="1"/>
</dbReference>
<gene>
    <name evidence="17" type="ORF">B0I71DRAFT_131373</name>
    <name evidence="16" type="ORF">YALI1_D27826g</name>
</gene>
<dbReference type="PANTHER" id="PTHR13822">
    <property type="entry name" value="ATP SYNTHASE DELTA/EPSILON CHAIN"/>
    <property type="match status" value="1"/>
</dbReference>
<dbReference type="InterPro" id="IPR001469">
    <property type="entry name" value="ATP_synth_F1_dsu/esu"/>
</dbReference>
<dbReference type="VEuPathDB" id="FungiDB:YALI0_D22022g"/>
<comment type="similarity">
    <text evidence="2">Belongs to the ATPase epsilon chain family.</text>
</comment>
<dbReference type="Proteomes" id="UP000182444">
    <property type="component" value="Chromosome 1D"/>
</dbReference>
<dbReference type="GO" id="GO:0045259">
    <property type="term" value="C:proton-transporting ATP synthase complex"/>
    <property type="evidence" value="ECO:0007669"/>
    <property type="project" value="UniProtKB-KW"/>
</dbReference>
<keyword evidence="4" id="KW-0813">Transport</keyword>
<evidence type="ECO:0000313" key="17">
    <source>
        <dbReference type="EMBL" id="RDW26157.1"/>
    </source>
</evidence>
<evidence type="ECO:0000259" key="14">
    <source>
        <dbReference type="Pfam" id="PF02823"/>
    </source>
</evidence>
<evidence type="ECO:0000256" key="6">
    <source>
        <dbReference type="ARBA" id="ARBA00022792"/>
    </source>
</evidence>
<dbReference type="Gene3D" id="2.60.15.10">
    <property type="entry name" value="F0F1 ATP synthase delta/epsilon subunit, N-terminal"/>
    <property type="match status" value="1"/>
</dbReference>
<evidence type="ECO:0000256" key="7">
    <source>
        <dbReference type="ARBA" id="ARBA00022946"/>
    </source>
</evidence>
<dbReference type="Pfam" id="PF02823">
    <property type="entry name" value="ATP-synt_DE_N"/>
    <property type="match status" value="1"/>
</dbReference>
<evidence type="ECO:0000256" key="11">
    <source>
        <dbReference type="ARBA" id="ARBA00023196"/>
    </source>
</evidence>
<dbReference type="Proteomes" id="UP000256601">
    <property type="component" value="Unassembled WGS sequence"/>
</dbReference>
<proteinExistence type="inferred from homology"/>
<keyword evidence="5" id="KW-0375">Hydrogen ion transport</keyword>
<keyword evidence="11" id="KW-0139">CF(1)</keyword>
<dbReference type="Gene3D" id="6.10.140.880">
    <property type="match status" value="1"/>
</dbReference>
<dbReference type="InterPro" id="IPR048938">
    <property type="entry name" value="ATPD_C_fung"/>
</dbReference>
<dbReference type="InterPro" id="IPR036771">
    <property type="entry name" value="ATPsynth_dsu/esu_N"/>
</dbReference>
<dbReference type="AlphaFoldDB" id="A0A1D8NFM8"/>
<dbReference type="HAMAP" id="MF_00530">
    <property type="entry name" value="ATP_synth_epsil_bac"/>
    <property type="match status" value="1"/>
</dbReference>
<dbReference type="EMBL" id="CP017556">
    <property type="protein sequence ID" value="AOW04440.1"/>
    <property type="molecule type" value="Genomic_DNA"/>
</dbReference>
<reference evidence="16 18" key="1">
    <citation type="journal article" date="2016" name="PLoS ONE">
        <title>Sequence Assembly of Yarrowia lipolytica Strain W29/CLIB89 Shows Transposable Element Diversity.</title>
        <authorList>
            <person name="Magnan C."/>
            <person name="Yu J."/>
            <person name="Chang I."/>
            <person name="Jahn E."/>
            <person name="Kanomata Y."/>
            <person name="Wu J."/>
            <person name="Zeller M."/>
            <person name="Oakes M."/>
            <person name="Baldi P."/>
            <person name="Sandmeyer S."/>
        </authorList>
    </citation>
    <scope>NUCLEOTIDE SEQUENCE [LARGE SCALE GENOMIC DNA]</scope>
    <source>
        <strain evidence="16">CLIB89</strain>
        <strain evidence="18">CLIB89(W29)</strain>
    </source>
</reference>
<feature type="domain" description="F1F0-ATP synthase subunit delta C-terminal" evidence="15">
    <location>
        <begin position="120"/>
        <end position="158"/>
    </location>
</feature>
<keyword evidence="8" id="KW-0406">Ion transport</keyword>
<evidence type="ECO:0000256" key="12">
    <source>
        <dbReference type="ARBA" id="ARBA00023310"/>
    </source>
</evidence>
<dbReference type="EMBL" id="KZ858985">
    <property type="protein sequence ID" value="RDW26157.1"/>
    <property type="molecule type" value="Genomic_DNA"/>
</dbReference>
<keyword evidence="7" id="KW-0809">Transit peptide</keyword>
<evidence type="ECO:0000313" key="19">
    <source>
        <dbReference type="Proteomes" id="UP000256601"/>
    </source>
</evidence>
<accession>A0A1D8NFM8</accession>
<evidence type="ECO:0000256" key="10">
    <source>
        <dbReference type="ARBA" id="ARBA00023136"/>
    </source>
</evidence>
<dbReference type="VEuPathDB" id="FungiDB:YALI1_D27826g"/>